<dbReference type="InterPro" id="IPR001647">
    <property type="entry name" value="HTH_TetR"/>
</dbReference>
<name>D3F1K4_CONWI</name>
<dbReference type="OrthoDB" id="8479950at2"/>
<feature type="domain" description="HTH tetR-type" evidence="5">
    <location>
        <begin position="13"/>
        <end position="73"/>
    </location>
</feature>
<dbReference type="Proteomes" id="UP000008229">
    <property type="component" value="Chromosome"/>
</dbReference>
<dbReference type="InterPro" id="IPR050109">
    <property type="entry name" value="HTH-type_TetR-like_transc_reg"/>
</dbReference>
<dbReference type="InterPro" id="IPR009057">
    <property type="entry name" value="Homeodomain-like_sf"/>
</dbReference>
<evidence type="ECO:0000313" key="7">
    <source>
        <dbReference type="Proteomes" id="UP000008229"/>
    </source>
</evidence>
<dbReference type="RefSeq" id="WP_012935218.1">
    <property type="nucleotide sequence ID" value="NC_013739.1"/>
</dbReference>
<feature type="DNA-binding region" description="H-T-H motif" evidence="4">
    <location>
        <begin position="36"/>
        <end position="55"/>
    </location>
</feature>
<evidence type="ECO:0000313" key="6">
    <source>
        <dbReference type="EMBL" id="ADB52167.1"/>
    </source>
</evidence>
<dbReference type="STRING" id="469383.Cwoe_3750"/>
<dbReference type="EMBL" id="CP001854">
    <property type="protein sequence ID" value="ADB52167.1"/>
    <property type="molecule type" value="Genomic_DNA"/>
</dbReference>
<dbReference type="Pfam" id="PF00440">
    <property type="entry name" value="TetR_N"/>
    <property type="match status" value="1"/>
</dbReference>
<dbReference type="GO" id="GO:0000976">
    <property type="term" value="F:transcription cis-regulatory region binding"/>
    <property type="evidence" value="ECO:0007669"/>
    <property type="project" value="TreeGrafter"/>
</dbReference>
<dbReference type="eggNOG" id="COG1309">
    <property type="taxonomic scope" value="Bacteria"/>
</dbReference>
<dbReference type="SUPFAM" id="SSF46689">
    <property type="entry name" value="Homeodomain-like"/>
    <property type="match status" value="1"/>
</dbReference>
<reference evidence="7" key="2">
    <citation type="submission" date="2010-01" db="EMBL/GenBank/DDBJ databases">
        <title>The complete genome of Conexibacter woesei DSM 14684.</title>
        <authorList>
            <consortium name="US DOE Joint Genome Institute (JGI-PGF)"/>
            <person name="Lucas S."/>
            <person name="Copeland A."/>
            <person name="Lapidus A."/>
            <person name="Glavina del Rio T."/>
            <person name="Dalin E."/>
            <person name="Tice H."/>
            <person name="Bruce D."/>
            <person name="Goodwin L."/>
            <person name="Pitluck S."/>
            <person name="Kyrpides N."/>
            <person name="Mavromatis K."/>
            <person name="Ivanova N."/>
            <person name="Mikhailova N."/>
            <person name="Chertkov O."/>
            <person name="Brettin T."/>
            <person name="Detter J.C."/>
            <person name="Han C."/>
            <person name="Larimer F."/>
            <person name="Land M."/>
            <person name="Hauser L."/>
            <person name="Markowitz V."/>
            <person name="Cheng J.-F."/>
            <person name="Hugenholtz P."/>
            <person name="Woyke T."/>
            <person name="Wu D."/>
            <person name="Pukall R."/>
            <person name="Steenblock K."/>
            <person name="Schneider S."/>
            <person name="Klenk H.-P."/>
            <person name="Eisen J.A."/>
        </authorList>
    </citation>
    <scope>NUCLEOTIDE SEQUENCE [LARGE SCALE GENOMIC DNA]</scope>
    <source>
        <strain evidence="7">DSM 14684 / CIP 108061 / JCM 11494 / NBRC 100937 / ID131577</strain>
    </source>
</reference>
<proteinExistence type="predicted"/>
<evidence type="ECO:0000256" key="1">
    <source>
        <dbReference type="ARBA" id="ARBA00023015"/>
    </source>
</evidence>
<dbReference type="PRINTS" id="PR00455">
    <property type="entry name" value="HTHTETR"/>
</dbReference>
<dbReference type="AlphaFoldDB" id="D3F1K4"/>
<reference evidence="6 7" key="1">
    <citation type="journal article" date="2010" name="Stand. Genomic Sci.">
        <title>Complete genome sequence of Conexibacter woesei type strain (ID131577).</title>
        <authorList>
            <person name="Pukall R."/>
            <person name="Lapidus A."/>
            <person name="Glavina Del Rio T."/>
            <person name="Copeland A."/>
            <person name="Tice H."/>
            <person name="Cheng J.-F."/>
            <person name="Lucas S."/>
            <person name="Chen F."/>
            <person name="Nolan M."/>
            <person name="Bruce D."/>
            <person name="Goodwin L."/>
            <person name="Pitluck S."/>
            <person name="Mavromatis K."/>
            <person name="Ivanova N."/>
            <person name="Ovchinnikova G."/>
            <person name="Pati A."/>
            <person name="Chen A."/>
            <person name="Palaniappan K."/>
            <person name="Land M."/>
            <person name="Hauser L."/>
            <person name="Chang Y.-J."/>
            <person name="Jeffries C.D."/>
            <person name="Chain P."/>
            <person name="Meincke L."/>
            <person name="Sims D."/>
            <person name="Brettin T."/>
            <person name="Detter J.C."/>
            <person name="Rohde M."/>
            <person name="Goeker M."/>
            <person name="Bristow J."/>
            <person name="Eisen J.A."/>
            <person name="Markowitz V."/>
            <person name="Kyrpides N.C."/>
            <person name="Klenk H.-P."/>
            <person name="Hugenholtz P."/>
        </authorList>
    </citation>
    <scope>NUCLEOTIDE SEQUENCE [LARGE SCALE GENOMIC DNA]</scope>
    <source>
        <strain evidence="7">DSM 14684 / CIP 108061 / JCM 11494 / NBRC 100937 / ID131577</strain>
    </source>
</reference>
<sequence>MASPSPRTRMTIDVRRDQLLDAGVELFARRRWEEVSIDEIATACGVSRGLLYHYFKGKREFYVASVERAVARLREEADPEPTLPPTEQLRTGLERFFASIDEQADAHAVVRGAAAADEDVMAIVERDREAFAERVLAGMPGAGGGSPLALATARAWIGAVETAALDWLRRREVPREQLVAVLADALLAAMLAAARLDPSIDVPEAVTAVFDGPLFDAVRAAGEAEPGGSASPPPRR</sequence>
<keyword evidence="2 4" id="KW-0238">DNA-binding</keyword>
<dbReference type="PANTHER" id="PTHR30055">
    <property type="entry name" value="HTH-TYPE TRANSCRIPTIONAL REGULATOR RUTR"/>
    <property type="match status" value="1"/>
</dbReference>
<gene>
    <name evidence="6" type="ordered locus">Cwoe_3750</name>
</gene>
<evidence type="ECO:0000256" key="3">
    <source>
        <dbReference type="ARBA" id="ARBA00023163"/>
    </source>
</evidence>
<keyword evidence="3" id="KW-0804">Transcription</keyword>
<organism evidence="6 7">
    <name type="scientific">Conexibacter woesei (strain DSM 14684 / CCUG 47730 / CIP 108061 / JCM 11494 / NBRC 100937 / ID131577)</name>
    <dbReference type="NCBI Taxonomy" id="469383"/>
    <lineage>
        <taxon>Bacteria</taxon>
        <taxon>Bacillati</taxon>
        <taxon>Actinomycetota</taxon>
        <taxon>Thermoleophilia</taxon>
        <taxon>Solirubrobacterales</taxon>
        <taxon>Conexibacteraceae</taxon>
        <taxon>Conexibacter</taxon>
    </lineage>
</organism>
<dbReference type="HOGENOM" id="CLU_069356_11_0_11"/>
<protein>
    <submittedName>
        <fullName evidence="6">Transcriptional regulator, TetR family</fullName>
    </submittedName>
</protein>
<evidence type="ECO:0000259" key="5">
    <source>
        <dbReference type="PROSITE" id="PS50977"/>
    </source>
</evidence>
<dbReference type="Gene3D" id="1.10.357.10">
    <property type="entry name" value="Tetracycline Repressor, domain 2"/>
    <property type="match status" value="1"/>
</dbReference>
<evidence type="ECO:0000256" key="2">
    <source>
        <dbReference type="ARBA" id="ARBA00023125"/>
    </source>
</evidence>
<dbReference type="Pfam" id="PF21943">
    <property type="entry name" value="TetR_C_46"/>
    <property type="match status" value="1"/>
</dbReference>
<accession>D3F1K4</accession>
<evidence type="ECO:0000256" key="4">
    <source>
        <dbReference type="PROSITE-ProRule" id="PRU00335"/>
    </source>
</evidence>
<dbReference type="GO" id="GO:0003700">
    <property type="term" value="F:DNA-binding transcription factor activity"/>
    <property type="evidence" value="ECO:0007669"/>
    <property type="project" value="TreeGrafter"/>
</dbReference>
<dbReference type="InterPro" id="IPR054129">
    <property type="entry name" value="DesT_TetR_C"/>
</dbReference>
<keyword evidence="1" id="KW-0805">Transcription regulation</keyword>
<dbReference type="PANTHER" id="PTHR30055:SF174">
    <property type="entry name" value="TRANSCRIPTIONAL REGULATORY PROTEIN (PROBABLY TETR-FAMILY)-RELATED"/>
    <property type="match status" value="1"/>
</dbReference>
<dbReference type="PROSITE" id="PS50977">
    <property type="entry name" value="HTH_TETR_2"/>
    <property type="match status" value="1"/>
</dbReference>
<dbReference type="KEGG" id="cwo:Cwoe_3750"/>
<keyword evidence="7" id="KW-1185">Reference proteome</keyword>